<evidence type="ECO:0000256" key="4">
    <source>
        <dbReference type="ARBA" id="ARBA00022723"/>
    </source>
</evidence>
<reference evidence="10 11" key="1">
    <citation type="submission" date="2023-03" db="EMBL/GenBank/DDBJ databases">
        <title>Novosphingobium cyanobacteriorum sp. nov., isolated from a eutrophic reservoir during the Microcystis bloom period.</title>
        <authorList>
            <person name="Kang M."/>
            <person name="Le V."/>
            <person name="Ko S.-R."/>
            <person name="Lee S.-A."/>
            <person name="Ahn C.-Y."/>
        </authorList>
    </citation>
    <scope>NUCLEOTIDE SEQUENCE [LARGE SCALE GENOMIC DNA]</scope>
    <source>
        <strain evidence="10 11">HBC54</strain>
    </source>
</reference>
<dbReference type="HAMAP" id="MF_00265">
    <property type="entry name" value="VapC_Nob1"/>
    <property type="match status" value="1"/>
</dbReference>
<dbReference type="Gene3D" id="3.40.50.1010">
    <property type="entry name" value="5'-nuclease"/>
    <property type="match status" value="1"/>
</dbReference>
<organism evidence="10 11">
    <name type="scientific">Novosphingobium cyanobacteriorum</name>
    <dbReference type="NCBI Taxonomy" id="3024215"/>
    <lineage>
        <taxon>Bacteria</taxon>
        <taxon>Pseudomonadati</taxon>
        <taxon>Pseudomonadota</taxon>
        <taxon>Alphaproteobacteria</taxon>
        <taxon>Sphingomonadales</taxon>
        <taxon>Sphingomonadaceae</taxon>
        <taxon>Novosphingobium</taxon>
    </lineage>
</organism>
<feature type="binding site" evidence="8">
    <location>
        <position position="97"/>
    </location>
    <ligand>
        <name>Mg(2+)</name>
        <dbReference type="ChEBI" id="CHEBI:18420"/>
    </ligand>
</feature>
<feature type="domain" description="PIN" evidence="9">
    <location>
        <begin position="3"/>
        <end position="122"/>
    </location>
</feature>
<name>A0ABT6CDM8_9SPHN</name>
<evidence type="ECO:0000313" key="10">
    <source>
        <dbReference type="EMBL" id="MDF8332032.1"/>
    </source>
</evidence>
<sequence>MTVVDTSALMAILLGEAAADACAAAIEADEDLLISAATVAEASIVARRRGLGEQMGCLLDGLGMEVAPVTPADAHAVASAYERWGKGIHPAGLNFGDCFAYALAKREGAPLLFVGDDFARTDIVPRLAG</sequence>
<evidence type="ECO:0000259" key="9">
    <source>
        <dbReference type="Pfam" id="PF01850"/>
    </source>
</evidence>
<proteinExistence type="inferred from homology"/>
<accession>A0ABT6CDM8</accession>
<dbReference type="Proteomes" id="UP001222770">
    <property type="component" value="Unassembled WGS sequence"/>
</dbReference>
<keyword evidence="3 8" id="KW-0540">Nuclease</keyword>
<dbReference type="CDD" id="cd09871">
    <property type="entry name" value="PIN_MtVapC28-VapC30-like"/>
    <property type="match status" value="1"/>
</dbReference>
<gene>
    <name evidence="8" type="primary">vapC</name>
    <name evidence="10" type="ORF">POM99_02355</name>
</gene>
<feature type="binding site" evidence="8">
    <location>
        <position position="5"/>
    </location>
    <ligand>
        <name>Mg(2+)</name>
        <dbReference type="ChEBI" id="CHEBI:18420"/>
    </ligand>
</feature>
<comment type="function">
    <text evidence="8">Toxic component of a toxin-antitoxin (TA) system. An RNase.</text>
</comment>
<comment type="cofactor">
    <cofactor evidence="1 8">
        <name>Mg(2+)</name>
        <dbReference type="ChEBI" id="CHEBI:18420"/>
    </cofactor>
</comment>
<dbReference type="InterPro" id="IPR050556">
    <property type="entry name" value="Type_II_TA_system_RNase"/>
</dbReference>
<dbReference type="RefSeq" id="WP_277275197.1">
    <property type="nucleotide sequence ID" value="NZ_JAROCY010000002.1"/>
</dbReference>
<evidence type="ECO:0000313" key="11">
    <source>
        <dbReference type="Proteomes" id="UP001222770"/>
    </source>
</evidence>
<comment type="similarity">
    <text evidence="7 8">Belongs to the PINc/VapC protein family.</text>
</comment>
<comment type="caution">
    <text evidence="10">The sequence shown here is derived from an EMBL/GenBank/DDBJ whole genome shotgun (WGS) entry which is preliminary data.</text>
</comment>
<dbReference type="EC" id="3.1.-.-" evidence="8"/>
<evidence type="ECO:0000256" key="1">
    <source>
        <dbReference type="ARBA" id="ARBA00001946"/>
    </source>
</evidence>
<dbReference type="Pfam" id="PF01850">
    <property type="entry name" value="PIN"/>
    <property type="match status" value="1"/>
</dbReference>
<dbReference type="InterPro" id="IPR002716">
    <property type="entry name" value="PIN_dom"/>
</dbReference>
<keyword evidence="11" id="KW-1185">Reference proteome</keyword>
<protein>
    <recommendedName>
        <fullName evidence="8">Ribonuclease VapC</fullName>
        <shortName evidence="8">RNase VapC</shortName>
        <ecNumber evidence="8">3.1.-.-</ecNumber>
    </recommendedName>
    <alternativeName>
        <fullName evidence="8">Toxin VapC</fullName>
    </alternativeName>
</protein>
<evidence type="ECO:0000256" key="5">
    <source>
        <dbReference type="ARBA" id="ARBA00022801"/>
    </source>
</evidence>
<dbReference type="InterPro" id="IPR029060">
    <property type="entry name" value="PIN-like_dom_sf"/>
</dbReference>
<dbReference type="EMBL" id="JAROCY010000002">
    <property type="protein sequence ID" value="MDF8332032.1"/>
    <property type="molecule type" value="Genomic_DNA"/>
</dbReference>
<keyword evidence="2 8" id="KW-1277">Toxin-antitoxin system</keyword>
<evidence type="ECO:0000256" key="6">
    <source>
        <dbReference type="ARBA" id="ARBA00022842"/>
    </source>
</evidence>
<evidence type="ECO:0000256" key="2">
    <source>
        <dbReference type="ARBA" id="ARBA00022649"/>
    </source>
</evidence>
<keyword evidence="5 8" id="KW-0378">Hydrolase</keyword>
<evidence type="ECO:0000256" key="8">
    <source>
        <dbReference type="HAMAP-Rule" id="MF_00265"/>
    </source>
</evidence>
<evidence type="ECO:0000256" key="7">
    <source>
        <dbReference type="ARBA" id="ARBA00038093"/>
    </source>
</evidence>
<keyword evidence="6 8" id="KW-0460">Magnesium</keyword>
<evidence type="ECO:0000256" key="3">
    <source>
        <dbReference type="ARBA" id="ARBA00022722"/>
    </source>
</evidence>
<dbReference type="InterPro" id="IPR022907">
    <property type="entry name" value="VapC_family"/>
</dbReference>
<keyword evidence="4 8" id="KW-0479">Metal-binding</keyword>
<keyword evidence="8" id="KW-0800">Toxin</keyword>
<dbReference type="SUPFAM" id="SSF88723">
    <property type="entry name" value="PIN domain-like"/>
    <property type="match status" value="1"/>
</dbReference>
<dbReference type="PANTHER" id="PTHR33653:SF1">
    <property type="entry name" value="RIBONUCLEASE VAPC2"/>
    <property type="match status" value="1"/>
</dbReference>
<dbReference type="PANTHER" id="PTHR33653">
    <property type="entry name" value="RIBONUCLEASE VAPC2"/>
    <property type="match status" value="1"/>
</dbReference>